<keyword evidence="2" id="KW-0808">Transferase</keyword>
<dbReference type="OrthoDB" id="9806910at2"/>
<comment type="similarity">
    <text evidence="1">Belongs to the UDPGP type 1 family.</text>
</comment>
<evidence type="ECO:0000313" key="4">
    <source>
        <dbReference type="EMBL" id="RKN79221.1"/>
    </source>
</evidence>
<evidence type="ECO:0000256" key="3">
    <source>
        <dbReference type="ARBA" id="ARBA00022695"/>
    </source>
</evidence>
<keyword evidence="5" id="KW-1185">Reference proteome</keyword>
<dbReference type="GO" id="GO:0070569">
    <property type="term" value="F:uridylyltransferase activity"/>
    <property type="evidence" value="ECO:0007669"/>
    <property type="project" value="InterPro"/>
</dbReference>
<dbReference type="PANTHER" id="PTHR11952">
    <property type="entry name" value="UDP- GLUCOSE PYROPHOSPHORYLASE"/>
    <property type="match status" value="1"/>
</dbReference>
<dbReference type="AlphaFoldDB" id="A0A3B0C3X2"/>
<dbReference type="Proteomes" id="UP000282311">
    <property type="component" value="Unassembled WGS sequence"/>
</dbReference>
<sequence length="456" mass="50427">MSDRYEQTARLAAEYGQEHLLRFYDSLSDDAKTRLLDQIERLDFPAIAALASEAAGSLAASGALAPIEALDMESMTPEQRELLTEKGWSLLREGKVAALVVAGGQGSRLGHDGPKGTFDIGLPSGKSLFQLQAERLLGLSAQAGRTVPWYVMTSPENNAETVRFFDSHGCFGYKPEDVYMLEQQALPSLDASGRILLSAPGEIGLAPSGNGDAFASLKRSGALADMLRRGVEWVFYYNVDNALIRIADPLFVGAAAFYNNPIATKAADKTFPEEKVGILVQKDGRPAVVEYTDVPKELLYETDGGGQYVYRLGNLSIHLFRLDFIQQYADAGVPYHAAHKKIATVDEKGERLVPEAPNAYKFETFIFDFFPLAERMTVLKIRREEEFAPVKNKDGDDSPHTARRLLFDLHRKWLEQAGFKPPEGRDIEISPLVSYAGEGLTPEIVRSFAEQTDRKR</sequence>
<dbReference type="SUPFAM" id="SSF53448">
    <property type="entry name" value="Nucleotide-diphospho-sugar transferases"/>
    <property type="match status" value="1"/>
</dbReference>
<dbReference type="RefSeq" id="WP_120749276.1">
    <property type="nucleotide sequence ID" value="NZ_RBAH01000016.1"/>
</dbReference>
<evidence type="ECO:0000313" key="5">
    <source>
        <dbReference type="Proteomes" id="UP000282311"/>
    </source>
</evidence>
<comment type="caution">
    <text evidence="4">The sequence shown here is derived from an EMBL/GenBank/DDBJ whole genome shotgun (WGS) entry which is preliminary data.</text>
</comment>
<evidence type="ECO:0000256" key="2">
    <source>
        <dbReference type="ARBA" id="ARBA00022679"/>
    </source>
</evidence>
<gene>
    <name evidence="4" type="ORF">D7M11_21305</name>
</gene>
<dbReference type="Pfam" id="PF01704">
    <property type="entry name" value="UDPGP"/>
    <property type="match status" value="1"/>
</dbReference>
<dbReference type="CDD" id="cd04193">
    <property type="entry name" value="UDPGlcNAc_PPase"/>
    <property type="match status" value="1"/>
</dbReference>
<dbReference type="InterPro" id="IPR002618">
    <property type="entry name" value="UDPGP_fam"/>
</dbReference>
<dbReference type="Gene3D" id="3.90.550.10">
    <property type="entry name" value="Spore Coat Polysaccharide Biosynthesis Protein SpsA, Chain A"/>
    <property type="match status" value="1"/>
</dbReference>
<dbReference type="PANTHER" id="PTHR11952:SF2">
    <property type="entry name" value="LD24639P"/>
    <property type="match status" value="1"/>
</dbReference>
<reference evidence="4 5" key="1">
    <citation type="journal article" date="2007" name="Int. J. Syst. Evol. Microbiol.">
        <title>Paenibacillus ginsengarvi sp. nov., isolated from soil from ginseng cultivation.</title>
        <authorList>
            <person name="Yoon M.H."/>
            <person name="Ten L.N."/>
            <person name="Im W.T."/>
        </authorList>
    </citation>
    <scope>NUCLEOTIDE SEQUENCE [LARGE SCALE GENOMIC DNA]</scope>
    <source>
        <strain evidence="4 5">KCTC 13059</strain>
    </source>
</reference>
<organism evidence="4 5">
    <name type="scientific">Paenibacillus ginsengarvi</name>
    <dbReference type="NCBI Taxonomy" id="400777"/>
    <lineage>
        <taxon>Bacteria</taxon>
        <taxon>Bacillati</taxon>
        <taxon>Bacillota</taxon>
        <taxon>Bacilli</taxon>
        <taxon>Bacillales</taxon>
        <taxon>Paenibacillaceae</taxon>
        <taxon>Paenibacillus</taxon>
    </lineage>
</organism>
<proteinExistence type="inferred from homology"/>
<protein>
    <submittedName>
        <fullName evidence="4">UDPGP type 1 family protein</fullName>
    </submittedName>
</protein>
<keyword evidence="3" id="KW-0548">Nucleotidyltransferase</keyword>
<evidence type="ECO:0000256" key="1">
    <source>
        <dbReference type="ARBA" id="ARBA00010401"/>
    </source>
</evidence>
<accession>A0A3B0C3X2</accession>
<dbReference type="EMBL" id="RBAH01000016">
    <property type="protein sequence ID" value="RKN79221.1"/>
    <property type="molecule type" value="Genomic_DNA"/>
</dbReference>
<dbReference type="InterPro" id="IPR039741">
    <property type="entry name" value="UDP-sugar_pyrophosphorylase"/>
</dbReference>
<name>A0A3B0C3X2_9BACL</name>
<dbReference type="InterPro" id="IPR029044">
    <property type="entry name" value="Nucleotide-diphossugar_trans"/>
</dbReference>